<proteinExistence type="predicted"/>
<sequence>MIIILATLISMEIAIYFGVWIKTVLPINMLFLLLFVQLVYVGIRWYVKGWRENRGYV</sequence>
<organism evidence="2 3">
    <name type="scientific">Lachnospira eligens (strain ATCC 27750 / DSM 3376 / VPI C15-48 / C15-B4)</name>
    <name type="common">Eubacterium eligens</name>
    <dbReference type="NCBI Taxonomy" id="515620"/>
    <lineage>
        <taxon>Bacteria</taxon>
        <taxon>Bacillati</taxon>
        <taxon>Bacillota</taxon>
        <taxon>Clostridia</taxon>
        <taxon>Lachnospirales</taxon>
        <taxon>Lachnospiraceae</taxon>
        <taxon>Lachnospira</taxon>
    </lineage>
</organism>
<dbReference type="KEGG" id="eel:EUBELI_20009"/>
<evidence type="ECO:0000256" key="1">
    <source>
        <dbReference type="SAM" id="Phobius"/>
    </source>
</evidence>
<accession>C4Z778</accession>
<dbReference type="eggNOG" id="ENOG502Z94H">
    <property type="taxonomic scope" value="Bacteria"/>
</dbReference>
<keyword evidence="1" id="KW-0812">Transmembrane</keyword>
<keyword evidence="1" id="KW-1133">Transmembrane helix</keyword>
<dbReference type="HOGENOM" id="CLU_211489_0_0_9"/>
<dbReference type="InterPro" id="IPR046103">
    <property type="entry name" value="DUF6040"/>
</dbReference>
<evidence type="ECO:0008006" key="4">
    <source>
        <dbReference type="Google" id="ProtNLM"/>
    </source>
</evidence>
<keyword evidence="2" id="KW-0614">Plasmid</keyword>
<evidence type="ECO:0000313" key="2">
    <source>
        <dbReference type="EMBL" id="ACR73156.1"/>
    </source>
</evidence>
<feature type="transmembrane region" description="Helical" evidence="1">
    <location>
        <begin position="24"/>
        <end position="47"/>
    </location>
</feature>
<reference evidence="2 3" key="1">
    <citation type="journal article" date="2009" name="Proc. Natl. Acad. Sci. U.S.A.">
        <title>Characterizing a model human gut microbiota composed of members of its two dominant bacterial phyla.</title>
        <authorList>
            <person name="Mahowald M.A."/>
            <person name="Rey F.E."/>
            <person name="Seedorf H."/>
            <person name="Turnbaugh P.J."/>
            <person name="Fulton R.S."/>
            <person name="Wollam A."/>
            <person name="Shah N."/>
            <person name="Wang C."/>
            <person name="Magrini V."/>
            <person name="Wilson R.K."/>
            <person name="Cantarel B.L."/>
            <person name="Coutinho P.M."/>
            <person name="Henrissat B."/>
            <person name="Crock L.W."/>
            <person name="Russell A."/>
            <person name="Verberkmoes N.C."/>
            <person name="Hettich R.L."/>
            <person name="Gordon J.I."/>
        </authorList>
    </citation>
    <scope>NUCLEOTIDE SEQUENCE [LARGE SCALE GENOMIC DNA]</scope>
    <source>
        <strain evidence="3">ATCC 27750 / DSM 3376 / VPI C15-48 / C15-B4</strain>
        <plasmid evidence="2">unnamed</plasmid>
    </source>
</reference>
<dbReference type="AlphaFoldDB" id="C4Z778"/>
<keyword evidence="3" id="KW-1185">Reference proteome</keyword>
<keyword evidence="1" id="KW-0472">Membrane</keyword>
<gene>
    <name evidence="2" type="ordered locus">EUBELI_20009</name>
</gene>
<dbReference type="Proteomes" id="UP000001476">
    <property type="component" value="Plasmid pEubeli2"/>
</dbReference>
<dbReference type="Pfam" id="PF19506">
    <property type="entry name" value="DUF6040"/>
    <property type="match status" value="1"/>
</dbReference>
<protein>
    <recommendedName>
        <fullName evidence="4">C4-dicarboxylate ABC transporter</fullName>
    </recommendedName>
</protein>
<name>C4Z778_LACE2</name>
<evidence type="ECO:0000313" key="3">
    <source>
        <dbReference type="Proteomes" id="UP000001476"/>
    </source>
</evidence>
<geneLocation type="plasmid" evidence="3">
    <name>pEubeli2</name>
</geneLocation>
<dbReference type="EMBL" id="CP001106">
    <property type="protein sequence ID" value="ACR73156.1"/>
    <property type="molecule type" value="Genomic_DNA"/>
</dbReference>